<proteinExistence type="predicted"/>
<organism evidence="1 2">
    <name type="scientific">Dallia pectoralis</name>
    <name type="common">Alaska blackfish</name>
    <dbReference type="NCBI Taxonomy" id="75939"/>
    <lineage>
        <taxon>Eukaryota</taxon>
        <taxon>Metazoa</taxon>
        <taxon>Chordata</taxon>
        <taxon>Craniata</taxon>
        <taxon>Vertebrata</taxon>
        <taxon>Euteleostomi</taxon>
        <taxon>Actinopterygii</taxon>
        <taxon>Neopterygii</taxon>
        <taxon>Teleostei</taxon>
        <taxon>Protacanthopterygii</taxon>
        <taxon>Esociformes</taxon>
        <taxon>Umbridae</taxon>
        <taxon>Dallia</taxon>
    </lineage>
</organism>
<dbReference type="EMBL" id="CM055737">
    <property type="protein sequence ID" value="KAJ8005684.1"/>
    <property type="molecule type" value="Genomic_DNA"/>
</dbReference>
<comment type="caution">
    <text evidence="1">The sequence shown here is derived from an EMBL/GenBank/DDBJ whole genome shotgun (WGS) entry which is preliminary data.</text>
</comment>
<keyword evidence="2" id="KW-1185">Reference proteome</keyword>
<protein>
    <submittedName>
        <fullName evidence="1">Uncharacterized protein</fullName>
    </submittedName>
</protein>
<gene>
    <name evidence="1" type="ORF">DPEC_G00120480</name>
</gene>
<name>A0ACC2GPL8_DALPE</name>
<reference evidence="1" key="1">
    <citation type="submission" date="2021-05" db="EMBL/GenBank/DDBJ databases">
        <authorList>
            <person name="Pan Q."/>
            <person name="Jouanno E."/>
            <person name="Zahm M."/>
            <person name="Klopp C."/>
            <person name="Cabau C."/>
            <person name="Louis A."/>
            <person name="Berthelot C."/>
            <person name="Parey E."/>
            <person name="Roest Crollius H."/>
            <person name="Montfort J."/>
            <person name="Robinson-Rechavi M."/>
            <person name="Bouchez O."/>
            <person name="Lampietro C."/>
            <person name="Lopez Roques C."/>
            <person name="Donnadieu C."/>
            <person name="Postlethwait J."/>
            <person name="Bobe J."/>
            <person name="Dillon D."/>
            <person name="Chandos A."/>
            <person name="von Hippel F."/>
            <person name="Guiguen Y."/>
        </authorList>
    </citation>
    <scope>NUCLEOTIDE SEQUENCE</scope>
    <source>
        <strain evidence="1">YG-Jan2019</strain>
    </source>
</reference>
<evidence type="ECO:0000313" key="1">
    <source>
        <dbReference type="EMBL" id="KAJ8005684.1"/>
    </source>
</evidence>
<evidence type="ECO:0000313" key="2">
    <source>
        <dbReference type="Proteomes" id="UP001157502"/>
    </source>
</evidence>
<accession>A0ACC2GPL8</accession>
<sequence length="310" mass="36469">MTLDLENYFRTVFEEPLIKVPVPDRSLLNGATQMILKQKEIREVDEQLQSHTEEFELKKESLRGRKNELMKKEEKLKESLFKFDKFLKENDTKRARGERKAEREREAVRQKEEEIERLKGECAVLEACRLKLQRRVEKNALYWTFLEQVLGLAKYEEVWGLLRRFATLLSTREQLRQRESEMQEQEDSHRGALQRYVDQQSCSILQKNNLLSRLQTELDQKRSDALRWENTWNRIQTTAAKETLLLGQVKVVTLNLYHMVGGTTGQEEGVAIDDTVAQLERIRLFIQDQSAIVNNLTQSRSQTVTKANLK</sequence>
<dbReference type="Proteomes" id="UP001157502">
    <property type="component" value="Chromosome 10"/>
</dbReference>